<keyword evidence="3" id="KW-1185">Reference proteome</keyword>
<sequence length="200" mass="22340">MKWLKRANSAGGPGCHVAVSECRSGWTGEVPDAIGFRAAGSYDDGSVVVECKTSRADFLADRKKAHRTTGGCGNWRYFMAPEGLISPDELPPGWGLLTVNSRGHVKAVAGPAAHYGGRYDARLEAIEAFRHVADRDREQFLLTKLLHRVGDAEEMNRKIKAVYAEQTRLINRVNSQIRELDELRNENWRLKHALEQAQSR</sequence>
<proteinExistence type="predicted"/>
<protein>
    <recommendedName>
        <fullName evidence="4">Adenylosuccinate synthase</fullName>
    </recommendedName>
</protein>
<reference evidence="2 3" key="1">
    <citation type="submission" date="2020-08" db="EMBL/GenBank/DDBJ databases">
        <title>The Agave Microbiome: Exploring the role of microbial communities in plant adaptations to desert environments.</title>
        <authorList>
            <person name="Partida-Martinez L.P."/>
        </authorList>
    </citation>
    <scope>NUCLEOTIDE SEQUENCE [LARGE SCALE GENOMIC DNA]</scope>
    <source>
        <strain evidence="2 3">AT3.9</strain>
    </source>
</reference>
<gene>
    <name evidence="2" type="ORF">FHR70_000703</name>
</gene>
<feature type="coiled-coil region" evidence="1">
    <location>
        <begin position="163"/>
        <end position="200"/>
    </location>
</feature>
<evidence type="ECO:0000313" key="2">
    <source>
        <dbReference type="EMBL" id="MBB3017663.1"/>
    </source>
</evidence>
<comment type="caution">
    <text evidence="2">The sequence shown here is derived from an EMBL/GenBank/DDBJ whole genome shotgun (WGS) entry which is preliminary data.</text>
</comment>
<keyword evidence="1" id="KW-0175">Coiled coil</keyword>
<evidence type="ECO:0000256" key="1">
    <source>
        <dbReference type="SAM" id="Coils"/>
    </source>
</evidence>
<dbReference type="AlphaFoldDB" id="A0A7W4YW54"/>
<accession>A0A7W4YW54</accession>
<dbReference type="RefSeq" id="WP_210277454.1">
    <property type="nucleotide sequence ID" value="NZ_JACHWB010000001.1"/>
</dbReference>
<dbReference type="Proteomes" id="UP000532010">
    <property type="component" value="Unassembled WGS sequence"/>
</dbReference>
<dbReference type="EMBL" id="JACHWB010000001">
    <property type="protein sequence ID" value="MBB3017663.1"/>
    <property type="molecule type" value="Genomic_DNA"/>
</dbReference>
<organism evidence="2 3">
    <name type="scientific">Microvirga lupini</name>
    <dbReference type="NCBI Taxonomy" id="420324"/>
    <lineage>
        <taxon>Bacteria</taxon>
        <taxon>Pseudomonadati</taxon>
        <taxon>Pseudomonadota</taxon>
        <taxon>Alphaproteobacteria</taxon>
        <taxon>Hyphomicrobiales</taxon>
        <taxon>Methylobacteriaceae</taxon>
        <taxon>Microvirga</taxon>
    </lineage>
</organism>
<name>A0A7W4YW54_9HYPH</name>
<evidence type="ECO:0008006" key="4">
    <source>
        <dbReference type="Google" id="ProtNLM"/>
    </source>
</evidence>
<evidence type="ECO:0000313" key="3">
    <source>
        <dbReference type="Proteomes" id="UP000532010"/>
    </source>
</evidence>